<dbReference type="Proteomes" id="UP001140206">
    <property type="component" value="Chromosome 4"/>
</dbReference>
<accession>A0AAV8CRI6</accession>
<proteinExistence type="predicted"/>
<protein>
    <submittedName>
        <fullName evidence="1">Type 2 DNA topoisomerase 6 subunit B-like</fullName>
    </submittedName>
</protein>
<name>A0AAV8CRI6_9POAL</name>
<sequence length="490" mass="55077">MEVSSLARVLFRTLIYHSIQRCRVSETLCRLSVSLKTFQDNPPLLRISISDTGVGSSLEEFLKLDVYTSVISSEQWDGALSITTTGMNDKEIQHFCLNLNESRTSNIRLIKLPSTYKIIGTFSGTEVCFSIRERNPEEFDLWAVDFVKKVLLLKDPNIVFELTLENINGHMSRRDFPLHENDDTRAPLSLSSIKCMAFGLQEYSLKHGFTLPKECEICSSYRELLIEGNGVACNSERNRIRDQLRVEAVILVVPAKLQPSCWSGTNSTSQVFCFQDYAPSSHLDSCLATLASLDWPSFGLRMKEAFVENEGKIVIEWEDTAFAFMHIAIHCYHKTYPLIKCVSGVYTAIPTGDISMPDRNLIKKAVKAALEDLKASNTHLFLSSQATKIREYIPDLSRSLANLILSSNDSEFKRECTTLLGLSSLQSNPEIIVESCISEKLARIIEANDKKSKAERGAVVPRSLFECGNSVEDIIDEETVEADEDYILGY</sequence>
<evidence type="ECO:0000313" key="2">
    <source>
        <dbReference type="Proteomes" id="UP001140206"/>
    </source>
</evidence>
<dbReference type="GO" id="GO:0007131">
    <property type="term" value="P:reciprocal meiotic recombination"/>
    <property type="evidence" value="ECO:0007669"/>
    <property type="project" value="TreeGrafter"/>
</dbReference>
<dbReference type="GO" id="GO:0030674">
    <property type="term" value="F:protein-macromolecule adaptor activity"/>
    <property type="evidence" value="ECO:0007669"/>
    <property type="project" value="TreeGrafter"/>
</dbReference>
<keyword evidence="2" id="KW-1185">Reference proteome</keyword>
<dbReference type="PANTHER" id="PTHR36722:SF1">
    <property type="entry name" value="TYPE 2 DNA TOPOISOMERASE 6 SUBUNIT B-LIKE"/>
    <property type="match status" value="1"/>
</dbReference>
<dbReference type="AlphaFoldDB" id="A0AAV8CRI6"/>
<dbReference type="EMBL" id="JAMFTS010000004">
    <property type="protein sequence ID" value="KAJ4757359.1"/>
    <property type="molecule type" value="Genomic_DNA"/>
</dbReference>
<dbReference type="GO" id="GO:0042138">
    <property type="term" value="P:meiotic DNA double-strand break formation"/>
    <property type="evidence" value="ECO:0007669"/>
    <property type="project" value="InterPro"/>
</dbReference>
<dbReference type="PANTHER" id="PTHR36722">
    <property type="entry name" value="TYPE 2 DNA TOPOISOMERASE 6 SUBUNIT B-LIKE"/>
    <property type="match status" value="1"/>
</dbReference>
<comment type="caution">
    <text evidence="1">The sequence shown here is derived from an EMBL/GenBank/DDBJ whole genome shotgun (WGS) entry which is preliminary data.</text>
</comment>
<evidence type="ECO:0000313" key="1">
    <source>
        <dbReference type="EMBL" id="KAJ4757359.1"/>
    </source>
</evidence>
<gene>
    <name evidence="1" type="ORF">LUZ62_067734</name>
</gene>
<organism evidence="1 2">
    <name type="scientific">Rhynchospora pubera</name>
    <dbReference type="NCBI Taxonomy" id="906938"/>
    <lineage>
        <taxon>Eukaryota</taxon>
        <taxon>Viridiplantae</taxon>
        <taxon>Streptophyta</taxon>
        <taxon>Embryophyta</taxon>
        <taxon>Tracheophyta</taxon>
        <taxon>Spermatophyta</taxon>
        <taxon>Magnoliopsida</taxon>
        <taxon>Liliopsida</taxon>
        <taxon>Poales</taxon>
        <taxon>Cyperaceae</taxon>
        <taxon>Cyperoideae</taxon>
        <taxon>Rhynchosporeae</taxon>
        <taxon>Rhynchospora</taxon>
    </lineage>
</organism>
<reference evidence="1" key="1">
    <citation type="submission" date="2022-08" db="EMBL/GenBank/DDBJ databases">
        <authorList>
            <person name="Marques A."/>
        </authorList>
    </citation>
    <scope>NUCLEOTIDE SEQUENCE</scope>
    <source>
        <strain evidence="1">RhyPub2mFocal</strain>
        <tissue evidence="1">Leaves</tissue>
    </source>
</reference>
<dbReference type="InterPro" id="IPR034566">
    <property type="entry name" value="MTOPVIB_plant"/>
</dbReference>
<dbReference type="GO" id="GO:0000793">
    <property type="term" value="C:condensed chromosome"/>
    <property type="evidence" value="ECO:0007669"/>
    <property type="project" value="TreeGrafter"/>
</dbReference>